<dbReference type="Proteomes" id="UP000660668">
    <property type="component" value="Unassembled WGS sequence"/>
</dbReference>
<dbReference type="PANTHER" id="PTHR32308">
    <property type="entry name" value="LYASE BETA SUBUNIT, PUTATIVE (AFU_ORTHOLOGUE AFUA_4G13030)-RELATED"/>
    <property type="match status" value="1"/>
</dbReference>
<feature type="binding site" evidence="5">
    <location>
        <position position="127"/>
    </location>
    <ligand>
        <name>Mg(2+)</name>
        <dbReference type="ChEBI" id="CHEBI:18420"/>
    </ligand>
</feature>
<dbReference type="GO" id="GO:0000287">
    <property type="term" value="F:magnesium ion binding"/>
    <property type="evidence" value="ECO:0007669"/>
    <property type="project" value="TreeGrafter"/>
</dbReference>
<evidence type="ECO:0000256" key="5">
    <source>
        <dbReference type="PIRSR" id="PIRSR015582-2"/>
    </source>
</evidence>
<evidence type="ECO:0000313" key="7">
    <source>
        <dbReference type="EMBL" id="MBF4766217.1"/>
    </source>
</evidence>
<dbReference type="InterPro" id="IPR011206">
    <property type="entry name" value="Citrate_lyase_beta/mcl1/mcl2"/>
</dbReference>
<dbReference type="InterPro" id="IPR005000">
    <property type="entry name" value="Aldolase/citrate-lyase_domain"/>
</dbReference>
<feature type="binding site" evidence="4">
    <location>
        <position position="127"/>
    </location>
    <ligand>
        <name>substrate</name>
    </ligand>
</feature>
<dbReference type="PIRSF" id="PIRSF015582">
    <property type="entry name" value="Cit_lyase_B"/>
    <property type="match status" value="1"/>
</dbReference>
<organism evidence="7 8">
    <name type="scientific">Nocardioides agariphilus</name>
    <dbReference type="NCBI Taxonomy" id="433664"/>
    <lineage>
        <taxon>Bacteria</taxon>
        <taxon>Bacillati</taxon>
        <taxon>Actinomycetota</taxon>
        <taxon>Actinomycetes</taxon>
        <taxon>Propionibacteriales</taxon>
        <taxon>Nocardioidaceae</taxon>
        <taxon>Nocardioides</taxon>
    </lineage>
</organism>
<dbReference type="PANTHER" id="PTHR32308:SF0">
    <property type="entry name" value="HPCH_HPAI ALDOLASE_CITRATE LYASE DOMAIN-CONTAINING PROTEIN"/>
    <property type="match status" value="1"/>
</dbReference>
<dbReference type="EMBL" id="JADKPO010000001">
    <property type="protein sequence ID" value="MBF4766217.1"/>
    <property type="molecule type" value="Genomic_DNA"/>
</dbReference>
<keyword evidence="7" id="KW-0456">Lyase</keyword>
<proteinExistence type="predicted"/>
<feature type="binding site" evidence="4">
    <location>
        <position position="67"/>
    </location>
    <ligand>
        <name>substrate</name>
    </ligand>
</feature>
<protein>
    <submittedName>
        <fullName evidence="7">CoA ester lyase</fullName>
    </submittedName>
</protein>
<dbReference type="GO" id="GO:0006107">
    <property type="term" value="P:oxaloacetate metabolic process"/>
    <property type="evidence" value="ECO:0007669"/>
    <property type="project" value="TreeGrafter"/>
</dbReference>
<dbReference type="InterPro" id="IPR015813">
    <property type="entry name" value="Pyrv/PenolPyrv_kinase-like_dom"/>
</dbReference>
<comment type="cofactor">
    <cofactor evidence="1">
        <name>Mg(2+)</name>
        <dbReference type="ChEBI" id="CHEBI:18420"/>
    </cofactor>
</comment>
<keyword evidence="8" id="KW-1185">Reference proteome</keyword>
<name>A0A930VGK7_9ACTN</name>
<evidence type="ECO:0000256" key="1">
    <source>
        <dbReference type="ARBA" id="ARBA00001946"/>
    </source>
</evidence>
<feature type="domain" description="HpcH/HpaI aldolase/citrate lyase" evidence="6">
    <location>
        <begin position="4"/>
        <end position="220"/>
    </location>
</feature>
<dbReference type="RefSeq" id="WP_194694376.1">
    <property type="nucleotide sequence ID" value="NZ_JADKPO010000001.1"/>
</dbReference>
<evidence type="ECO:0000256" key="4">
    <source>
        <dbReference type="PIRSR" id="PIRSR015582-1"/>
    </source>
</evidence>
<dbReference type="InterPro" id="IPR040442">
    <property type="entry name" value="Pyrv_kinase-like_dom_sf"/>
</dbReference>
<sequence>MTARSYLYVPGDRPDMVEKAVERGQADALILDLEDAVPPARQAEAREAVRHALANRAADGLLELWVRINPGAQGLEDIACVAAPALRGFCLAKAEASDVVAAAQCCAQVEGDLGIEQNRFSLMPLLETATSVLDIGYIATSARVGALQVGEADLAAELGWAPGGAGVQHVRVCVALAAAAASLPPPVAPVDPRFGDAEAFRAGTLALKDLGYGSRACIHPAQVVVANEVFTPTDADLANARAIVEAFDAALDSGRGVLNDGGEMVDAATVRRARRVLGLRR</sequence>
<evidence type="ECO:0000313" key="8">
    <source>
        <dbReference type="Proteomes" id="UP000660668"/>
    </source>
</evidence>
<gene>
    <name evidence="7" type="ORF">ISU10_00365</name>
</gene>
<dbReference type="Gene3D" id="3.20.20.60">
    <property type="entry name" value="Phosphoenolpyruvate-binding domains"/>
    <property type="match status" value="1"/>
</dbReference>
<dbReference type="GO" id="GO:0016829">
    <property type="term" value="F:lyase activity"/>
    <property type="evidence" value="ECO:0007669"/>
    <property type="project" value="UniProtKB-KW"/>
</dbReference>
<evidence type="ECO:0000256" key="2">
    <source>
        <dbReference type="ARBA" id="ARBA00022723"/>
    </source>
</evidence>
<feature type="binding site" evidence="5">
    <location>
        <position position="153"/>
    </location>
    <ligand>
        <name>Mg(2+)</name>
        <dbReference type="ChEBI" id="CHEBI:18420"/>
    </ligand>
</feature>
<keyword evidence="3 5" id="KW-0460">Magnesium</keyword>
<evidence type="ECO:0000256" key="3">
    <source>
        <dbReference type="ARBA" id="ARBA00022842"/>
    </source>
</evidence>
<evidence type="ECO:0000259" key="6">
    <source>
        <dbReference type="Pfam" id="PF03328"/>
    </source>
</evidence>
<reference evidence="7" key="1">
    <citation type="submission" date="2020-11" db="EMBL/GenBank/DDBJ databases">
        <title>Nocardioides cynanchi sp. nov., isolated from soil of rhizosphere of Cynanchum wilfordii.</title>
        <authorList>
            <person name="Lee J.-S."/>
            <person name="Suh M.K."/>
            <person name="Kim J.-S."/>
        </authorList>
    </citation>
    <scope>NUCLEOTIDE SEQUENCE</scope>
    <source>
        <strain evidence="7">KCTC 19276</strain>
    </source>
</reference>
<dbReference type="AlphaFoldDB" id="A0A930VGK7"/>
<keyword evidence="2 5" id="KW-0479">Metal-binding</keyword>
<dbReference type="Pfam" id="PF03328">
    <property type="entry name" value="HpcH_HpaI"/>
    <property type="match status" value="1"/>
</dbReference>
<comment type="caution">
    <text evidence="7">The sequence shown here is derived from an EMBL/GenBank/DDBJ whole genome shotgun (WGS) entry which is preliminary data.</text>
</comment>
<accession>A0A930VGK7</accession>
<dbReference type="SUPFAM" id="SSF51621">
    <property type="entry name" value="Phosphoenolpyruvate/pyruvate domain"/>
    <property type="match status" value="1"/>
</dbReference>